<protein>
    <submittedName>
        <fullName evidence="2">Uncharacterized protein</fullName>
    </submittedName>
</protein>
<evidence type="ECO:0000256" key="1">
    <source>
        <dbReference type="SAM" id="MobiDB-lite"/>
    </source>
</evidence>
<name>A0A6J4PVE7_9ACTN</name>
<gene>
    <name evidence="2" type="ORF">AVDCRST_MAG35-2210</name>
</gene>
<dbReference type="AlphaFoldDB" id="A0A6J4PVE7"/>
<sequence>WCGGPWRCALPWPCSPARSSRWSWPPTCSPGRGCSAGPPRSSSTTSCSSPPPRR</sequence>
<accession>A0A6J4PVE7</accession>
<reference evidence="2" key="1">
    <citation type="submission" date="2020-02" db="EMBL/GenBank/DDBJ databases">
        <authorList>
            <person name="Meier V. D."/>
        </authorList>
    </citation>
    <scope>NUCLEOTIDE SEQUENCE</scope>
    <source>
        <strain evidence="2">AVDCRST_MAG35</strain>
    </source>
</reference>
<feature type="compositionally biased region" description="Low complexity" evidence="1">
    <location>
        <begin position="38"/>
        <end position="48"/>
    </location>
</feature>
<evidence type="ECO:0000313" key="2">
    <source>
        <dbReference type="EMBL" id="CAA9424552.1"/>
    </source>
</evidence>
<organism evidence="2">
    <name type="scientific">uncultured Quadrisphaera sp</name>
    <dbReference type="NCBI Taxonomy" id="904978"/>
    <lineage>
        <taxon>Bacteria</taxon>
        <taxon>Bacillati</taxon>
        <taxon>Actinomycetota</taxon>
        <taxon>Actinomycetes</taxon>
        <taxon>Kineosporiales</taxon>
        <taxon>Kineosporiaceae</taxon>
        <taxon>Quadrisphaera</taxon>
        <taxon>environmental samples</taxon>
    </lineage>
</organism>
<dbReference type="EMBL" id="CADCUY010000461">
    <property type="protein sequence ID" value="CAA9424552.1"/>
    <property type="molecule type" value="Genomic_DNA"/>
</dbReference>
<proteinExistence type="predicted"/>
<feature type="non-terminal residue" evidence="2">
    <location>
        <position position="1"/>
    </location>
</feature>
<feature type="non-terminal residue" evidence="2">
    <location>
        <position position="54"/>
    </location>
</feature>
<feature type="region of interest" description="Disordered" evidence="1">
    <location>
        <begin position="28"/>
        <end position="54"/>
    </location>
</feature>